<gene>
    <name evidence="2" type="ORF">SLEP1_g51302</name>
</gene>
<proteinExistence type="predicted"/>
<sequence length="590" mass="66907">MDSDDSSIELLFEYEDGGVDSISNPKKRKQTNHMNETDVINLSNVENTTGSRASFHTNSELFEPSICHPTSNPPSTTWIPPLEEQHETTEVAKFQALIDNGDNEFQLNVIYDTSQHGVSSYETSNPSNENLELGSSAGSNRSFLENANSNQNFKESTHSRFEGPRSPIEDGISAQRTELLSFFTPVMEENILENTTGMLQMLYSGNEVNSVQQNQLHGQYSKGNTLHAKQLLPQHTEPLNLSNSTMFATQFGVENMINYSINNNEQVMPYLNTLPQSSTMEMEFLNERLVSNQQSPNTLFSNYQNDIYRPLAPLRSQHVSYQHNQFPLAPRGYHENMLPDLSMSLRSPILPQHHQVNQELNRANMMLNILDPMYANPMMLSRPQQLLNHQHMMTMNLPNSWHHNSECLGTLFPSVSNYQQLNQALEAPNMMDFAFQNSFLDTPSMSSRLQTMQHQGLLNQRTRPIASYPGSMTSPSSLIFDSSTLPETAGFNIDLSIPQQMENSTNNVQGNDGRQGQAWSIVELGESPTLKQFKRESNRNSLFPQVEAIHRNSSSFFPPRHMKNSLYDPIFEGIGLPIDPHLRLFDNPRR</sequence>
<organism evidence="2 3">
    <name type="scientific">Rubroshorea leprosula</name>
    <dbReference type="NCBI Taxonomy" id="152421"/>
    <lineage>
        <taxon>Eukaryota</taxon>
        <taxon>Viridiplantae</taxon>
        <taxon>Streptophyta</taxon>
        <taxon>Embryophyta</taxon>
        <taxon>Tracheophyta</taxon>
        <taxon>Spermatophyta</taxon>
        <taxon>Magnoliopsida</taxon>
        <taxon>eudicotyledons</taxon>
        <taxon>Gunneridae</taxon>
        <taxon>Pentapetalae</taxon>
        <taxon>rosids</taxon>
        <taxon>malvids</taxon>
        <taxon>Malvales</taxon>
        <taxon>Dipterocarpaceae</taxon>
        <taxon>Rubroshorea</taxon>
    </lineage>
</organism>
<feature type="region of interest" description="Disordered" evidence="1">
    <location>
        <begin position="117"/>
        <end position="141"/>
    </location>
</feature>
<evidence type="ECO:0000313" key="2">
    <source>
        <dbReference type="EMBL" id="GKV44076.1"/>
    </source>
</evidence>
<evidence type="ECO:0000313" key="3">
    <source>
        <dbReference type="Proteomes" id="UP001054252"/>
    </source>
</evidence>
<keyword evidence="3" id="KW-1185">Reference proteome</keyword>
<name>A0AAV5M2R0_9ROSI</name>
<feature type="compositionally biased region" description="Polar residues" evidence="1">
    <location>
        <begin position="117"/>
        <end position="130"/>
    </location>
</feature>
<dbReference type="EMBL" id="BPVZ01000176">
    <property type="protein sequence ID" value="GKV44076.1"/>
    <property type="molecule type" value="Genomic_DNA"/>
</dbReference>
<protein>
    <submittedName>
        <fullName evidence="2">Uncharacterized protein</fullName>
    </submittedName>
</protein>
<comment type="caution">
    <text evidence="2">The sequence shown here is derived from an EMBL/GenBank/DDBJ whole genome shotgun (WGS) entry which is preliminary data.</text>
</comment>
<accession>A0AAV5M2R0</accession>
<reference evidence="2 3" key="1">
    <citation type="journal article" date="2021" name="Commun. Biol.">
        <title>The genome of Shorea leprosula (Dipterocarpaceae) highlights the ecological relevance of drought in aseasonal tropical rainforests.</title>
        <authorList>
            <person name="Ng K.K.S."/>
            <person name="Kobayashi M.J."/>
            <person name="Fawcett J.A."/>
            <person name="Hatakeyama M."/>
            <person name="Paape T."/>
            <person name="Ng C.H."/>
            <person name="Ang C.C."/>
            <person name="Tnah L.H."/>
            <person name="Lee C.T."/>
            <person name="Nishiyama T."/>
            <person name="Sese J."/>
            <person name="O'Brien M.J."/>
            <person name="Copetti D."/>
            <person name="Mohd Noor M.I."/>
            <person name="Ong R.C."/>
            <person name="Putra M."/>
            <person name="Sireger I.Z."/>
            <person name="Indrioko S."/>
            <person name="Kosugi Y."/>
            <person name="Izuno A."/>
            <person name="Isagi Y."/>
            <person name="Lee S.L."/>
            <person name="Shimizu K.K."/>
        </authorList>
    </citation>
    <scope>NUCLEOTIDE SEQUENCE [LARGE SCALE GENOMIC DNA]</scope>
    <source>
        <strain evidence="2">214</strain>
    </source>
</reference>
<evidence type="ECO:0000256" key="1">
    <source>
        <dbReference type="SAM" id="MobiDB-lite"/>
    </source>
</evidence>
<dbReference type="AlphaFoldDB" id="A0AAV5M2R0"/>
<dbReference type="Proteomes" id="UP001054252">
    <property type="component" value="Unassembled WGS sequence"/>
</dbReference>